<accession>A0AAJ0BDZ9</accession>
<evidence type="ECO:0000313" key="2">
    <source>
        <dbReference type="Proteomes" id="UP001239445"/>
    </source>
</evidence>
<sequence length="140" mass="15845">MPARYRGDQERLLMHFVETIQALPSGDPSSDNRDTTTLLTAARSWLAFLVDETQLETEDIRQFHAATFLSCGRRFGITRRGHLCLVPRHSRAGDAIFIPRRSRVPFIFRVVDASKDVVQNVGECYVHSAMSGEGISPERR</sequence>
<dbReference type="EMBL" id="MU839832">
    <property type="protein sequence ID" value="KAK1756511.1"/>
    <property type="molecule type" value="Genomic_DNA"/>
</dbReference>
<comment type="caution">
    <text evidence="1">The sequence shown here is derived from an EMBL/GenBank/DDBJ whole genome shotgun (WGS) entry which is preliminary data.</text>
</comment>
<reference evidence="1" key="1">
    <citation type="submission" date="2023-06" db="EMBL/GenBank/DDBJ databases">
        <title>Genome-scale phylogeny and comparative genomics of the fungal order Sordariales.</title>
        <authorList>
            <consortium name="Lawrence Berkeley National Laboratory"/>
            <person name="Hensen N."/>
            <person name="Bonometti L."/>
            <person name="Westerberg I."/>
            <person name="Brannstrom I.O."/>
            <person name="Guillou S."/>
            <person name="Cros-Aarteil S."/>
            <person name="Calhoun S."/>
            <person name="Haridas S."/>
            <person name="Kuo A."/>
            <person name="Mondo S."/>
            <person name="Pangilinan J."/>
            <person name="Riley R."/>
            <person name="Labutti K."/>
            <person name="Andreopoulos B."/>
            <person name="Lipzen A."/>
            <person name="Chen C."/>
            <person name="Yanf M."/>
            <person name="Daum C."/>
            <person name="Ng V."/>
            <person name="Clum A."/>
            <person name="Steindorff A."/>
            <person name="Ohm R."/>
            <person name="Martin F."/>
            <person name="Silar P."/>
            <person name="Natvig D."/>
            <person name="Lalanne C."/>
            <person name="Gautier V."/>
            <person name="Ament-Velasquez S.L."/>
            <person name="Kruys A."/>
            <person name="Hutchinson M.I."/>
            <person name="Powell A.J."/>
            <person name="Barry K."/>
            <person name="Miller A.N."/>
            <person name="Grigoriev I.V."/>
            <person name="Debuchy R."/>
            <person name="Gladieux P."/>
            <person name="Thoren M.H."/>
            <person name="Johannesson H."/>
        </authorList>
    </citation>
    <scope>NUCLEOTIDE SEQUENCE</scope>
    <source>
        <strain evidence="1">PSN4</strain>
    </source>
</reference>
<name>A0AAJ0BDZ9_9PEZI</name>
<organism evidence="1 2">
    <name type="scientific">Echria macrotheca</name>
    <dbReference type="NCBI Taxonomy" id="438768"/>
    <lineage>
        <taxon>Eukaryota</taxon>
        <taxon>Fungi</taxon>
        <taxon>Dikarya</taxon>
        <taxon>Ascomycota</taxon>
        <taxon>Pezizomycotina</taxon>
        <taxon>Sordariomycetes</taxon>
        <taxon>Sordariomycetidae</taxon>
        <taxon>Sordariales</taxon>
        <taxon>Schizotheciaceae</taxon>
        <taxon>Echria</taxon>
    </lineage>
</organism>
<protein>
    <submittedName>
        <fullName evidence="1">Uncharacterized protein</fullName>
    </submittedName>
</protein>
<dbReference type="Pfam" id="PF26639">
    <property type="entry name" value="Het-6_barrel"/>
    <property type="match status" value="1"/>
</dbReference>
<keyword evidence="2" id="KW-1185">Reference proteome</keyword>
<dbReference type="Proteomes" id="UP001239445">
    <property type="component" value="Unassembled WGS sequence"/>
</dbReference>
<evidence type="ECO:0000313" key="1">
    <source>
        <dbReference type="EMBL" id="KAK1756511.1"/>
    </source>
</evidence>
<dbReference type="AlphaFoldDB" id="A0AAJ0BDZ9"/>
<gene>
    <name evidence="1" type="ORF">QBC47DRAFT_187335</name>
</gene>
<proteinExistence type="predicted"/>